<dbReference type="InterPro" id="IPR036390">
    <property type="entry name" value="WH_DNA-bd_sf"/>
</dbReference>
<dbReference type="CDD" id="cd05466">
    <property type="entry name" value="PBP2_LTTR_substrate"/>
    <property type="match status" value="1"/>
</dbReference>
<dbReference type="SUPFAM" id="SSF46785">
    <property type="entry name" value="Winged helix' DNA-binding domain"/>
    <property type="match status" value="1"/>
</dbReference>
<dbReference type="GO" id="GO:0003700">
    <property type="term" value="F:DNA-binding transcription factor activity"/>
    <property type="evidence" value="ECO:0007669"/>
    <property type="project" value="InterPro"/>
</dbReference>
<dbReference type="AlphaFoldDB" id="A0A1H9AUC1"/>
<dbReference type="PANTHER" id="PTHR30419:SF30">
    <property type="entry name" value="LYSR FAMILY TRANSCRIPTIONAL REGULATOR"/>
    <property type="match status" value="1"/>
</dbReference>
<protein>
    <submittedName>
        <fullName evidence="7">LysR family transcriptional regulator</fullName>
    </submittedName>
    <submittedName>
        <fullName evidence="8">Transcriptional regulator, LysR family</fullName>
    </submittedName>
</protein>
<feature type="domain" description="HTH lysR-type" evidence="6">
    <location>
        <begin position="1"/>
        <end position="58"/>
    </location>
</feature>
<dbReference type="InterPro" id="IPR050950">
    <property type="entry name" value="HTH-type_LysR_regulators"/>
</dbReference>
<comment type="similarity">
    <text evidence="1">Belongs to the LysR transcriptional regulatory family.</text>
</comment>
<evidence type="ECO:0000313" key="9">
    <source>
        <dbReference type="EMBL" id="UXZ45022.1"/>
    </source>
</evidence>
<evidence type="ECO:0000256" key="3">
    <source>
        <dbReference type="ARBA" id="ARBA00023125"/>
    </source>
</evidence>
<dbReference type="EMBL" id="CP083803">
    <property type="protein sequence ID" value="UXZ45022.1"/>
    <property type="molecule type" value="Genomic_DNA"/>
</dbReference>
<dbReference type="FunFam" id="1.10.10.10:FF:000001">
    <property type="entry name" value="LysR family transcriptional regulator"/>
    <property type="match status" value="1"/>
</dbReference>
<dbReference type="PANTHER" id="PTHR30419">
    <property type="entry name" value="HTH-TYPE TRANSCRIPTIONAL REGULATOR YBHD"/>
    <property type="match status" value="1"/>
</dbReference>
<evidence type="ECO:0000313" key="11">
    <source>
        <dbReference type="Proteomes" id="UP001329505"/>
    </source>
</evidence>
<reference evidence="8 10" key="1">
    <citation type="submission" date="2016-10" db="EMBL/GenBank/DDBJ databases">
        <authorList>
            <person name="de Groot N.N."/>
        </authorList>
    </citation>
    <scope>NUCLEOTIDE SEQUENCE [LARGE SCALE GENOMIC DNA]</scope>
    <source>
        <strain evidence="8 10">LMG 27941</strain>
    </source>
</reference>
<evidence type="ECO:0000256" key="5">
    <source>
        <dbReference type="SAM" id="MobiDB-lite"/>
    </source>
</evidence>
<dbReference type="InterPro" id="IPR036388">
    <property type="entry name" value="WH-like_DNA-bd_sf"/>
</dbReference>
<dbReference type="EMBL" id="JAZDQQ010000007">
    <property type="protein sequence ID" value="MEE1880530.1"/>
    <property type="molecule type" value="Genomic_DNA"/>
</dbReference>
<keyword evidence="11" id="KW-1185">Reference proteome</keyword>
<dbReference type="GO" id="GO:0003677">
    <property type="term" value="F:DNA binding"/>
    <property type="evidence" value="ECO:0007669"/>
    <property type="project" value="UniProtKB-KW"/>
</dbReference>
<reference evidence="9" key="2">
    <citation type="submission" date="2021-08" db="EMBL/GenBank/DDBJ databases">
        <authorList>
            <person name="Yaryura P.M."/>
            <person name="Bianco M.I."/>
            <person name="Morais C."/>
            <person name="Setubal J.C."/>
        </authorList>
    </citation>
    <scope>NUCLEOTIDE SEQUENCE</scope>
    <source>
        <strain evidence="9">AP1</strain>
    </source>
</reference>
<dbReference type="SUPFAM" id="SSF53850">
    <property type="entry name" value="Periplasmic binding protein-like II"/>
    <property type="match status" value="1"/>
</dbReference>
<dbReference type="EMBL" id="FOEQ01000001">
    <property type="protein sequence ID" value="SEP80374.1"/>
    <property type="molecule type" value="Genomic_DNA"/>
</dbReference>
<gene>
    <name evidence="9" type="ORF">K7K07_23660</name>
    <name evidence="8" type="ORF">SAMN05216230_101508</name>
    <name evidence="7" type="ORF">V0R55_10175</name>
</gene>
<dbReference type="GO" id="GO:0005829">
    <property type="term" value="C:cytosol"/>
    <property type="evidence" value="ECO:0007669"/>
    <property type="project" value="TreeGrafter"/>
</dbReference>
<reference evidence="7 11" key="3">
    <citation type="submission" date="2024-01" db="EMBL/GenBank/DDBJ databases">
        <title>Unpublished Manusciprt.</title>
        <authorList>
            <person name="Duman M."/>
            <person name="Valdes E.G."/>
            <person name="Ajmi N."/>
            <person name="Altun S."/>
            <person name="Saticioglu I.B."/>
        </authorList>
    </citation>
    <scope>NUCLEOTIDE SEQUENCE [LARGE SCALE GENOMIC DNA]</scope>
    <source>
        <strain evidence="7 11">139P</strain>
    </source>
</reference>
<dbReference type="Gene3D" id="1.10.10.10">
    <property type="entry name" value="Winged helix-like DNA-binding domain superfamily/Winged helix DNA-binding domain"/>
    <property type="match status" value="1"/>
</dbReference>
<dbReference type="Proteomes" id="UP001209279">
    <property type="component" value="Chromosome"/>
</dbReference>
<dbReference type="Proteomes" id="UP000199221">
    <property type="component" value="Unassembled WGS sequence"/>
</dbReference>
<evidence type="ECO:0000256" key="4">
    <source>
        <dbReference type="ARBA" id="ARBA00023163"/>
    </source>
</evidence>
<dbReference type="Pfam" id="PF00126">
    <property type="entry name" value="HTH_1"/>
    <property type="match status" value="1"/>
</dbReference>
<keyword evidence="4" id="KW-0804">Transcription</keyword>
<dbReference type="PRINTS" id="PR00039">
    <property type="entry name" value="HTHLYSR"/>
</dbReference>
<evidence type="ECO:0000313" key="10">
    <source>
        <dbReference type="Proteomes" id="UP000199221"/>
    </source>
</evidence>
<sequence>MDLRQLRYFIALTEYRSFVRAADAMGITQPAFSRAIQNLEHTFGCALVDRASKALPPTPEGHVVLQHARRLVQGAAQLNNDVLQMTKLDAGELHFGSGPALAVRLVPQALQHFIRTHPGIRTDLLVDNAERLGQALRREQIEFFVDDVRPFEADPNFHTEALSPRPGLFFCRPGHPLLAKDSLSTNDLFAYPLASALLAPGVRKRLANLSGRTDFTPHLQTEHLAVLRSVVLASDAIGTASEEAVVEDLAAGHLVRLHWRNLPPGLQVLSVRCGVISRSGQRLSPAAQAMIDTLVSLDAAPSPADVTHRQSPPRHSPGAPRRPVRGS</sequence>
<evidence type="ECO:0000256" key="1">
    <source>
        <dbReference type="ARBA" id="ARBA00009437"/>
    </source>
</evidence>
<evidence type="ECO:0000259" key="6">
    <source>
        <dbReference type="PROSITE" id="PS50931"/>
    </source>
</evidence>
<evidence type="ECO:0000256" key="2">
    <source>
        <dbReference type="ARBA" id="ARBA00023015"/>
    </source>
</evidence>
<proteinExistence type="inferred from homology"/>
<dbReference type="InterPro" id="IPR005119">
    <property type="entry name" value="LysR_subst-bd"/>
</dbReference>
<feature type="region of interest" description="Disordered" evidence="5">
    <location>
        <begin position="301"/>
        <end position="327"/>
    </location>
</feature>
<accession>A0A1H9AUC1</accession>
<name>A0A1H9AUC1_9PSED</name>
<organism evidence="8 10">
    <name type="scientific">Pseudomonas soli</name>
    <dbReference type="NCBI Taxonomy" id="1306993"/>
    <lineage>
        <taxon>Bacteria</taxon>
        <taxon>Pseudomonadati</taxon>
        <taxon>Pseudomonadota</taxon>
        <taxon>Gammaproteobacteria</taxon>
        <taxon>Pseudomonadales</taxon>
        <taxon>Pseudomonadaceae</taxon>
        <taxon>Pseudomonas</taxon>
    </lineage>
</organism>
<dbReference type="RefSeq" id="WP_094010165.1">
    <property type="nucleotide sequence ID" value="NZ_CATKPM010000022.1"/>
</dbReference>
<evidence type="ECO:0000313" key="8">
    <source>
        <dbReference type="EMBL" id="SEP80374.1"/>
    </source>
</evidence>
<dbReference type="Proteomes" id="UP001329505">
    <property type="component" value="Unassembled WGS sequence"/>
</dbReference>
<keyword evidence="2" id="KW-0805">Transcription regulation</keyword>
<dbReference type="InterPro" id="IPR000847">
    <property type="entry name" value="LysR_HTH_N"/>
</dbReference>
<evidence type="ECO:0000313" key="7">
    <source>
        <dbReference type="EMBL" id="MEE1880530.1"/>
    </source>
</evidence>
<dbReference type="Gene3D" id="3.40.190.290">
    <property type="match status" value="1"/>
</dbReference>
<dbReference type="PROSITE" id="PS50931">
    <property type="entry name" value="HTH_LYSR"/>
    <property type="match status" value="1"/>
</dbReference>
<keyword evidence="3" id="KW-0238">DNA-binding</keyword>
<dbReference type="Pfam" id="PF03466">
    <property type="entry name" value="LysR_substrate"/>
    <property type="match status" value="1"/>
</dbReference>
<dbReference type="GeneID" id="93676115"/>